<feature type="compositionally biased region" description="Basic and acidic residues" evidence="1">
    <location>
        <begin position="71"/>
        <end position="88"/>
    </location>
</feature>
<dbReference type="Proteomes" id="UP000827092">
    <property type="component" value="Unassembled WGS sequence"/>
</dbReference>
<proteinExistence type="predicted"/>
<evidence type="ECO:0000256" key="1">
    <source>
        <dbReference type="SAM" id="MobiDB-lite"/>
    </source>
</evidence>
<accession>A0AAV6VVL3</accession>
<feature type="signal peptide" evidence="2">
    <location>
        <begin position="1"/>
        <end position="19"/>
    </location>
</feature>
<protein>
    <submittedName>
        <fullName evidence="3">Uncharacterized protein</fullName>
    </submittedName>
</protein>
<reference evidence="3 4" key="1">
    <citation type="journal article" date="2022" name="Nat. Ecol. Evol.">
        <title>A masculinizing supergene underlies an exaggerated male reproductive morph in a spider.</title>
        <authorList>
            <person name="Hendrickx F."/>
            <person name="De Corte Z."/>
            <person name="Sonet G."/>
            <person name="Van Belleghem S.M."/>
            <person name="Kostlbacher S."/>
            <person name="Vangestel C."/>
        </authorList>
    </citation>
    <scope>NUCLEOTIDE SEQUENCE [LARGE SCALE GENOMIC DNA]</scope>
    <source>
        <strain evidence="3">W744_W776</strain>
    </source>
</reference>
<evidence type="ECO:0000256" key="2">
    <source>
        <dbReference type="SAM" id="SignalP"/>
    </source>
</evidence>
<dbReference type="EMBL" id="JAFNEN010000026">
    <property type="protein sequence ID" value="KAG8199541.1"/>
    <property type="molecule type" value="Genomic_DNA"/>
</dbReference>
<comment type="caution">
    <text evidence="3">The sequence shown here is derived from an EMBL/GenBank/DDBJ whole genome shotgun (WGS) entry which is preliminary data.</text>
</comment>
<feature type="compositionally biased region" description="Basic and acidic residues" evidence="1">
    <location>
        <begin position="43"/>
        <end position="58"/>
    </location>
</feature>
<organism evidence="3 4">
    <name type="scientific">Oedothorax gibbosus</name>
    <dbReference type="NCBI Taxonomy" id="931172"/>
    <lineage>
        <taxon>Eukaryota</taxon>
        <taxon>Metazoa</taxon>
        <taxon>Ecdysozoa</taxon>
        <taxon>Arthropoda</taxon>
        <taxon>Chelicerata</taxon>
        <taxon>Arachnida</taxon>
        <taxon>Araneae</taxon>
        <taxon>Araneomorphae</taxon>
        <taxon>Entelegynae</taxon>
        <taxon>Araneoidea</taxon>
        <taxon>Linyphiidae</taxon>
        <taxon>Erigoninae</taxon>
        <taxon>Oedothorax</taxon>
    </lineage>
</organism>
<keyword evidence="2" id="KW-0732">Signal</keyword>
<evidence type="ECO:0000313" key="4">
    <source>
        <dbReference type="Proteomes" id="UP000827092"/>
    </source>
</evidence>
<evidence type="ECO:0000313" key="3">
    <source>
        <dbReference type="EMBL" id="KAG8199541.1"/>
    </source>
</evidence>
<feature type="region of interest" description="Disordered" evidence="1">
    <location>
        <begin position="43"/>
        <end position="88"/>
    </location>
</feature>
<gene>
    <name evidence="3" type="ORF">JTE90_009382</name>
</gene>
<sequence length="136" mass="15502">MVLVIIFVLFIASLGRSLGLHDSYAKVLLKLFEFCQRKIEKAERREEEKAQKDEEKVQGDVSNSSNSVISREVRLVPEPHPEGSKLEKSQLSLDPKEFHLEDICDFVKAGVEAVIEDEVTMRFAAEELPAWNFLPD</sequence>
<dbReference type="AlphaFoldDB" id="A0AAV6VVL3"/>
<feature type="chain" id="PRO_5043888153" evidence="2">
    <location>
        <begin position="20"/>
        <end position="136"/>
    </location>
</feature>
<name>A0AAV6VVL3_9ARAC</name>
<feature type="compositionally biased region" description="Polar residues" evidence="1">
    <location>
        <begin position="60"/>
        <end position="69"/>
    </location>
</feature>
<keyword evidence="4" id="KW-1185">Reference proteome</keyword>